<dbReference type="CDD" id="cd05379">
    <property type="entry name" value="CAP_bacterial"/>
    <property type="match status" value="1"/>
</dbReference>
<feature type="region of interest" description="Disordered" evidence="3">
    <location>
        <begin position="280"/>
        <end position="303"/>
    </location>
</feature>
<dbReference type="Proteomes" id="UP000247498">
    <property type="component" value="Unassembled WGS sequence"/>
</dbReference>
<comment type="similarity">
    <text evidence="1">Belongs to the beta/gamma-crystallin family.</text>
</comment>
<evidence type="ECO:0000256" key="4">
    <source>
        <dbReference type="SAM" id="SignalP"/>
    </source>
</evidence>
<dbReference type="PANTHER" id="PTHR31157">
    <property type="entry name" value="SCP DOMAIN-CONTAINING PROTEIN"/>
    <property type="match status" value="1"/>
</dbReference>
<gene>
    <name evidence="6" type="ORF">Rsub_05639</name>
</gene>
<dbReference type="STRING" id="307507.A0A2V0NZG6"/>
<protein>
    <recommendedName>
        <fullName evidence="5">Beta/gamma crystallin 'Greek key' domain-containing protein</fullName>
    </recommendedName>
</protein>
<comment type="caution">
    <text evidence="6">The sequence shown here is derived from an EMBL/GenBank/DDBJ whole genome shotgun (WGS) entry which is preliminary data.</text>
</comment>
<reference evidence="6 7" key="1">
    <citation type="journal article" date="2018" name="Sci. Rep.">
        <title>Raphidocelis subcapitata (=Pseudokirchneriella subcapitata) provides an insight into genome evolution and environmental adaptations in the Sphaeropleales.</title>
        <authorList>
            <person name="Suzuki S."/>
            <person name="Yamaguchi H."/>
            <person name="Nakajima N."/>
            <person name="Kawachi M."/>
        </authorList>
    </citation>
    <scope>NUCLEOTIDE SEQUENCE [LARGE SCALE GENOMIC DNA]</scope>
    <source>
        <strain evidence="6 7">NIES-35</strain>
    </source>
</reference>
<dbReference type="EMBL" id="BDRX01000037">
    <property type="protein sequence ID" value="GBF93028.1"/>
    <property type="molecule type" value="Genomic_DNA"/>
</dbReference>
<dbReference type="InterPro" id="IPR035940">
    <property type="entry name" value="CAP_sf"/>
</dbReference>
<organism evidence="6 7">
    <name type="scientific">Raphidocelis subcapitata</name>
    <dbReference type="NCBI Taxonomy" id="307507"/>
    <lineage>
        <taxon>Eukaryota</taxon>
        <taxon>Viridiplantae</taxon>
        <taxon>Chlorophyta</taxon>
        <taxon>core chlorophytes</taxon>
        <taxon>Chlorophyceae</taxon>
        <taxon>CS clade</taxon>
        <taxon>Sphaeropleales</taxon>
        <taxon>Selenastraceae</taxon>
        <taxon>Raphidocelis</taxon>
    </lineage>
</organism>
<feature type="region of interest" description="Disordered" evidence="3">
    <location>
        <begin position="193"/>
        <end position="248"/>
    </location>
</feature>
<dbReference type="SUPFAM" id="SSF49695">
    <property type="entry name" value="gamma-Crystallin-like"/>
    <property type="match status" value="1"/>
</dbReference>
<keyword evidence="4" id="KW-0732">Signal</keyword>
<dbReference type="AlphaFoldDB" id="A0A2V0NZG6"/>
<feature type="chain" id="PRO_5015906206" description="Beta/gamma crystallin 'Greek key' domain-containing protein" evidence="4">
    <location>
        <begin position="21"/>
        <end position="374"/>
    </location>
</feature>
<accession>A0A2V0NZG6</accession>
<evidence type="ECO:0000256" key="2">
    <source>
        <dbReference type="ARBA" id="ARBA00022737"/>
    </source>
</evidence>
<name>A0A2V0NZG6_9CHLO</name>
<dbReference type="PANTHER" id="PTHR31157:SF1">
    <property type="entry name" value="SCP DOMAIN-CONTAINING PROTEIN"/>
    <property type="match status" value="1"/>
</dbReference>
<evidence type="ECO:0000256" key="1">
    <source>
        <dbReference type="ARBA" id="ARBA00009646"/>
    </source>
</evidence>
<feature type="signal peptide" evidence="4">
    <location>
        <begin position="1"/>
        <end position="20"/>
    </location>
</feature>
<evidence type="ECO:0000259" key="5">
    <source>
        <dbReference type="PROSITE" id="PS50915"/>
    </source>
</evidence>
<keyword evidence="7" id="KW-1185">Reference proteome</keyword>
<dbReference type="InParanoid" id="A0A2V0NZG6"/>
<feature type="domain" description="Beta/gamma crystallin 'Greek key'" evidence="5">
    <location>
        <begin position="156"/>
        <end position="196"/>
    </location>
</feature>
<dbReference type="PROSITE" id="PS50915">
    <property type="entry name" value="CRYSTALLIN_BETA_GAMMA"/>
    <property type="match status" value="1"/>
</dbReference>
<feature type="region of interest" description="Disordered" evidence="3">
    <location>
        <begin position="72"/>
        <end position="107"/>
    </location>
</feature>
<sequence>MRAAIAFAAALLAASLCASAAAPCADCGHGISTRRALLQSEAQHPQEPPAPETEAAPGFLIDAVTFEADGAATAEAAAEPRGGGRAARRGRRQPPIAATPDVPEPSQIEPVGASSATIYVGCWYTGARATLVAGRYILADTAWDNAVSSIQLPAGWKVTLYDGPNFSGRSLKIEASADCLYIQGFARTASSMRVEAGSGGGDPIPKPPAPAPGPAPPPAPGPAPPPAPGPAPPPAPAPAPVPAPPSGGGGVASELLTLVNNARRSAGLPPLMLDSRLNAAAQAHSNDQAQRRRMGHDGSDGSSFVDRARRAGYNMGWGGENVAAGQTTPQEVFNAWMGSTGHRANILNSEYIHMGAAAAKSDMTYWTQVFGKPR</sequence>
<proteinExistence type="inferred from homology"/>
<evidence type="ECO:0000313" key="6">
    <source>
        <dbReference type="EMBL" id="GBF93028.1"/>
    </source>
</evidence>
<dbReference type="Gene3D" id="3.40.33.10">
    <property type="entry name" value="CAP"/>
    <property type="match status" value="1"/>
</dbReference>
<dbReference type="InterPro" id="IPR001064">
    <property type="entry name" value="Beta/gamma_crystallin"/>
</dbReference>
<dbReference type="Pfam" id="PF00188">
    <property type="entry name" value="CAP"/>
    <property type="match status" value="1"/>
</dbReference>
<dbReference type="InterPro" id="IPR011024">
    <property type="entry name" value="G_crystallin-like"/>
</dbReference>
<feature type="compositionally biased region" description="Pro residues" evidence="3">
    <location>
        <begin position="204"/>
        <end position="245"/>
    </location>
</feature>
<dbReference type="SUPFAM" id="SSF55797">
    <property type="entry name" value="PR-1-like"/>
    <property type="match status" value="1"/>
</dbReference>
<dbReference type="InterPro" id="IPR014044">
    <property type="entry name" value="CAP_dom"/>
</dbReference>
<dbReference type="Gene3D" id="2.60.20.10">
    <property type="entry name" value="Crystallins"/>
    <property type="match status" value="1"/>
</dbReference>
<keyword evidence="2" id="KW-0677">Repeat</keyword>
<dbReference type="OrthoDB" id="551454at2759"/>
<evidence type="ECO:0000313" key="7">
    <source>
        <dbReference type="Proteomes" id="UP000247498"/>
    </source>
</evidence>
<evidence type="ECO:0000256" key="3">
    <source>
        <dbReference type="SAM" id="MobiDB-lite"/>
    </source>
</evidence>